<reference evidence="4 5" key="1">
    <citation type="submission" date="2020-08" db="EMBL/GenBank/DDBJ databases">
        <title>Genomic Encyclopedia of Type Strains, Phase III (KMG-III): the genomes of soil and plant-associated and newly described type strains.</title>
        <authorList>
            <person name="Whitman W."/>
        </authorList>
    </citation>
    <scope>NUCLEOTIDE SEQUENCE [LARGE SCALE GENOMIC DNA]</scope>
    <source>
        <strain evidence="4 5">CECT 5862</strain>
    </source>
</reference>
<dbReference type="EMBL" id="JACHXK010000028">
    <property type="protein sequence ID" value="MBB3114213.1"/>
    <property type="molecule type" value="Genomic_DNA"/>
</dbReference>
<keyword evidence="1" id="KW-0805">Transcription regulation</keyword>
<comment type="caution">
    <text evidence="4">The sequence shown here is derived from an EMBL/GenBank/DDBJ whole genome shotgun (WGS) entry which is preliminary data.</text>
</comment>
<proteinExistence type="predicted"/>
<keyword evidence="2" id="KW-0804">Transcription</keyword>
<name>A0A7W5B4F5_9BACL</name>
<dbReference type="SMART" id="SM01043">
    <property type="entry name" value="BTAD"/>
    <property type="match status" value="1"/>
</dbReference>
<evidence type="ECO:0000256" key="1">
    <source>
        <dbReference type="ARBA" id="ARBA00023015"/>
    </source>
</evidence>
<gene>
    <name evidence="4" type="ORF">FHS18_006332</name>
</gene>
<dbReference type="Gene3D" id="1.10.10.10">
    <property type="entry name" value="Winged helix-like DNA-binding domain superfamily/Winged helix DNA-binding domain"/>
    <property type="match status" value="1"/>
</dbReference>
<dbReference type="InterPro" id="IPR016032">
    <property type="entry name" value="Sig_transdc_resp-reg_C-effctor"/>
</dbReference>
<dbReference type="SUPFAM" id="SSF46894">
    <property type="entry name" value="C-terminal effector domain of the bipartite response regulators"/>
    <property type="match status" value="1"/>
</dbReference>
<evidence type="ECO:0000313" key="4">
    <source>
        <dbReference type="EMBL" id="MBB3114213.1"/>
    </source>
</evidence>
<accession>A0A7W5B4F5</accession>
<dbReference type="Gene3D" id="1.25.40.10">
    <property type="entry name" value="Tetratricopeptide repeat domain"/>
    <property type="match status" value="1"/>
</dbReference>
<organism evidence="4 5">
    <name type="scientific">Paenibacillus phyllosphaerae</name>
    <dbReference type="NCBI Taxonomy" id="274593"/>
    <lineage>
        <taxon>Bacteria</taxon>
        <taxon>Bacillati</taxon>
        <taxon>Bacillota</taxon>
        <taxon>Bacilli</taxon>
        <taxon>Bacillales</taxon>
        <taxon>Paenibacillaceae</taxon>
        <taxon>Paenibacillus</taxon>
    </lineage>
</organism>
<dbReference type="InterPro" id="IPR011990">
    <property type="entry name" value="TPR-like_helical_dom_sf"/>
</dbReference>
<dbReference type="Pfam" id="PF03704">
    <property type="entry name" value="BTAD"/>
    <property type="match status" value="1"/>
</dbReference>
<dbReference type="InterPro" id="IPR036388">
    <property type="entry name" value="WH-like_DNA-bd_sf"/>
</dbReference>
<dbReference type="GO" id="GO:0006355">
    <property type="term" value="P:regulation of DNA-templated transcription"/>
    <property type="evidence" value="ECO:0007669"/>
    <property type="project" value="InterPro"/>
</dbReference>
<evidence type="ECO:0000256" key="2">
    <source>
        <dbReference type="ARBA" id="ARBA00023163"/>
    </source>
</evidence>
<keyword evidence="4" id="KW-0238">DNA-binding</keyword>
<dbReference type="RefSeq" id="WP_183604263.1">
    <property type="nucleotide sequence ID" value="NZ_JACHXK010000028.1"/>
</dbReference>
<protein>
    <submittedName>
        <fullName evidence="4">DNA-binding SARP family transcriptional activator</fullName>
    </submittedName>
</protein>
<sequence length="614" mass="70028">MTIEREEFTMEHNNGLSQHTDAWTDSVLSLERAILDGRRVTADMLSVIPVAIRSRSPLLLQAECEDGLLTGRLVETKRLIESALRAFAAQANEQAMLTLMGMLGLLYQQVGDRHESLPITEFLSSEWKRTPEACSGFVAWALARAFANESAEAIEQGAANDTPNAMFLGAATRFRSEGKPIWAALVLLDRLIYDPADPALQQSEWQLHMQWLNRNLDETPLSRSLAEAVSAGGRPKDEAMEALPARFDFLINAVYFNRANRKPLKSLSDDIEVQFYAAEAELKRQLQRGETAQAANIQAALEGYLKLVVTPEMNRRMERIRQMMSSAPNEVGQHEEGPTLATETTPFAAQDAGEAALSEEADSTGGAADKRWRVQLMDGLRFSTYDGFVAEPVWKRRKAGELLVYLLLQPAYKANREQVLERVFGEGEHTKQSNQLYVTLHDLRHTLREMGMTDPVYVKRGVIGLDEQIIEQVDAETYMTLSRVGDQLWNDDREAACRLYDEALPLYGQLATELPYVEWLERIREQMLDRQTNMLKRLAMYYTELQDDVRAEQRISEWIALRPNQEEAYESMIRHCLAKGRRAEAIGWYKRLERIYEEEFGTEPLEETKRLLWK</sequence>
<dbReference type="InterPro" id="IPR005158">
    <property type="entry name" value="BTAD"/>
</dbReference>
<dbReference type="AlphaFoldDB" id="A0A7W5B4F5"/>
<evidence type="ECO:0000259" key="3">
    <source>
        <dbReference type="SMART" id="SM01043"/>
    </source>
</evidence>
<dbReference type="Proteomes" id="UP000570361">
    <property type="component" value="Unassembled WGS sequence"/>
</dbReference>
<dbReference type="PANTHER" id="PTHR35807">
    <property type="entry name" value="TRANSCRIPTIONAL REGULATOR REDD-RELATED"/>
    <property type="match status" value="1"/>
</dbReference>
<feature type="domain" description="Bacterial transcriptional activator" evidence="3">
    <location>
        <begin position="473"/>
        <end position="612"/>
    </location>
</feature>
<evidence type="ECO:0000313" key="5">
    <source>
        <dbReference type="Proteomes" id="UP000570361"/>
    </source>
</evidence>
<keyword evidence="5" id="KW-1185">Reference proteome</keyword>
<dbReference type="InterPro" id="IPR051677">
    <property type="entry name" value="AfsR-DnrI-RedD_regulator"/>
</dbReference>
<dbReference type="GO" id="GO:0003677">
    <property type="term" value="F:DNA binding"/>
    <property type="evidence" value="ECO:0007669"/>
    <property type="project" value="UniProtKB-KW"/>
</dbReference>
<dbReference type="SUPFAM" id="SSF48452">
    <property type="entry name" value="TPR-like"/>
    <property type="match status" value="1"/>
</dbReference>